<dbReference type="AlphaFoldDB" id="A0AAW0JTW4"/>
<dbReference type="Proteomes" id="UP000237347">
    <property type="component" value="Unassembled WGS sequence"/>
</dbReference>
<comment type="caution">
    <text evidence="3">The sequence shown here is derived from an EMBL/GenBank/DDBJ whole genome shotgun (WGS) entry which is preliminary data.</text>
</comment>
<evidence type="ECO:0000256" key="2">
    <source>
        <dbReference type="SAM" id="Phobius"/>
    </source>
</evidence>
<reference evidence="3 4" key="1">
    <citation type="journal article" date="2018" name="Sci. Data">
        <title>The draft genome sequence of cork oak.</title>
        <authorList>
            <person name="Ramos A.M."/>
            <person name="Usie A."/>
            <person name="Barbosa P."/>
            <person name="Barros P.M."/>
            <person name="Capote T."/>
            <person name="Chaves I."/>
            <person name="Simoes F."/>
            <person name="Abreu I."/>
            <person name="Carrasquinho I."/>
            <person name="Faro C."/>
            <person name="Guimaraes J.B."/>
            <person name="Mendonca D."/>
            <person name="Nobrega F."/>
            <person name="Rodrigues L."/>
            <person name="Saibo N.J.M."/>
            <person name="Varela M.C."/>
            <person name="Egas C."/>
            <person name="Matos J."/>
            <person name="Miguel C.M."/>
            <person name="Oliveira M.M."/>
            <person name="Ricardo C.P."/>
            <person name="Goncalves S."/>
        </authorList>
    </citation>
    <scope>NUCLEOTIDE SEQUENCE [LARGE SCALE GENOMIC DNA]</scope>
    <source>
        <strain evidence="4">cv. HL8</strain>
    </source>
</reference>
<feature type="transmembrane region" description="Helical" evidence="2">
    <location>
        <begin position="7"/>
        <end position="26"/>
    </location>
</feature>
<keyword evidence="2" id="KW-0812">Transmembrane</keyword>
<proteinExistence type="predicted"/>
<sequence>MGYIIVISLPVILLILIIALAFYLLGRARGRSEAVPQYYGPPAPPFQAQSPAHDNPPQKGVGLKMGYIIVISLPVILLILIIALAFYLLGRARGRSEAVPQYYGPPAPPFQAQSPAHDNPPQV</sequence>
<keyword evidence="2" id="KW-0472">Membrane</keyword>
<keyword evidence="4" id="KW-1185">Reference proteome</keyword>
<name>A0AAW0JTW4_QUESU</name>
<organism evidence="3 4">
    <name type="scientific">Quercus suber</name>
    <name type="common">Cork oak</name>
    <dbReference type="NCBI Taxonomy" id="58331"/>
    <lineage>
        <taxon>Eukaryota</taxon>
        <taxon>Viridiplantae</taxon>
        <taxon>Streptophyta</taxon>
        <taxon>Embryophyta</taxon>
        <taxon>Tracheophyta</taxon>
        <taxon>Spermatophyta</taxon>
        <taxon>Magnoliopsida</taxon>
        <taxon>eudicotyledons</taxon>
        <taxon>Gunneridae</taxon>
        <taxon>Pentapetalae</taxon>
        <taxon>rosids</taxon>
        <taxon>fabids</taxon>
        <taxon>Fagales</taxon>
        <taxon>Fagaceae</taxon>
        <taxon>Quercus</taxon>
    </lineage>
</organism>
<accession>A0AAW0JTW4</accession>
<evidence type="ECO:0000256" key="1">
    <source>
        <dbReference type="SAM" id="MobiDB-lite"/>
    </source>
</evidence>
<gene>
    <name evidence="3" type="ORF">CFP56_028854</name>
</gene>
<dbReference type="EMBL" id="PKMF04000473">
    <property type="protein sequence ID" value="KAK7829795.1"/>
    <property type="molecule type" value="Genomic_DNA"/>
</dbReference>
<feature type="region of interest" description="Disordered" evidence="1">
    <location>
        <begin position="103"/>
        <end position="123"/>
    </location>
</feature>
<protein>
    <submittedName>
        <fullName evidence="3">Uncharacterized protein</fullName>
    </submittedName>
</protein>
<feature type="transmembrane region" description="Helical" evidence="2">
    <location>
        <begin position="65"/>
        <end position="89"/>
    </location>
</feature>
<keyword evidence="2" id="KW-1133">Transmembrane helix</keyword>
<evidence type="ECO:0000313" key="4">
    <source>
        <dbReference type="Proteomes" id="UP000237347"/>
    </source>
</evidence>
<evidence type="ECO:0000313" key="3">
    <source>
        <dbReference type="EMBL" id="KAK7829795.1"/>
    </source>
</evidence>